<sequence>MAEQQPASTVRSLLFRIITWLLAAGCFYLVYTRIEAAAQRDGLTALQYLANFFREADWLMWLALMVPYSIFFFLVDAHATWRAIRWFNAPDIKLTNILPIRASAYILSLFNEQVGKGAMSLYLLRRYDVPGWKAVSTMIMLGLVEIYQLLVFSAIGVAIYFELVQEAAIALPLSEIMLSIFALAFLYFPFHLAYFRSYIFKGSSLREKSFLHALRQAEFKHYILILLCKAPNLLGAVVVYTLALGLFSVDVSFGQMLAFLPVVFLAAALPLPFHAGALLLWAVLFPEFPEVGAFSLVMHTFFVVFNAAIGVIFLPIANRELFVDRPV</sequence>
<feature type="transmembrane region" description="Helical" evidence="1">
    <location>
        <begin position="134"/>
        <end position="161"/>
    </location>
</feature>
<protein>
    <recommendedName>
        <fullName evidence="3">Flippase-like domain-containing protein</fullName>
    </recommendedName>
</protein>
<keyword evidence="1" id="KW-1133">Transmembrane helix</keyword>
<evidence type="ECO:0000256" key="1">
    <source>
        <dbReference type="SAM" id="Phobius"/>
    </source>
</evidence>
<feature type="transmembrane region" description="Helical" evidence="1">
    <location>
        <begin position="296"/>
        <end position="317"/>
    </location>
</feature>
<feature type="transmembrane region" description="Helical" evidence="1">
    <location>
        <begin position="176"/>
        <end position="200"/>
    </location>
</feature>
<dbReference type="EMBL" id="UINC01025644">
    <property type="protein sequence ID" value="SVB01595.1"/>
    <property type="molecule type" value="Genomic_DNA"/>
</dbReference>
<name>A0A382AJ39_9ZZZZ</name>
<reference evidence="2" key="1">
    <citation type="submission" date="2018-05" db="EMBL/GenBank/DDBJ databases">
        <authorList>
            <person name="Lanie J.A."/>
            <person name="Ng W.-L."/>
            <person name="Kazmierczak K.M."/>
            <person name="Andrzejewski T.M."/>
            <person name="Davidsen T.M."/>
            <person name="Wayne K.J."/>
            <person name="Tettelin H."/>
            <person name="Glass J.I."/>
            <person name="Rusch D."/>
            <person name="Podicherti R."/>
            <person name="Tsui H.-C.T."/>
            <person name="Winkler M.E."/>
        </authorList>
    </citation>
    <scope>NUCLEOTIDE SEQUENCE</scope>
</reference>
<feature type="transmembrane region" description="Helical" evidence="1">
    <location>
        <begin position="221"/>
        <end position="247"/>
    </location>
</feature>
<feature type="transmembrane region" description="Helical" evidence="1">
    <location>
        <begin position="259"/>
        <end position="284"/>
    </location>
</feature>
<gene>
    <name evidence="2" type="ORF">METZ01_LOCUS154449</name>
</gene>
<organism evidence="2">
    <name type="scientific">marine metagenome</name>
    <dbReference type="NCBI Taxonomy" id="408172"/>
    <lineage>
        <taxon>unclassified sequences</taxon>
        <taxon>metagenomes</taxon>
        <taxon>ecological metagenomes</taxon>
    </lineage>
</organism>
<proteinExistence type="predicted"/>
<keyword evidence="1" id="KW-0812">Transmembrane</keyword>
<evidence type="ECO:0000313" key="2">
    <source>
        <dbReference type="EMBL" id="SVB01595.1"/>
    </source>
</evidence>
<feature type="transmembrane region" description="Helical" evidence="1">
    <location>
        <begin position="58"/>
        <end position="75"/>
    </location>
</feature>
<accession>A0A382AJ39</accession>
<feature type="transmembrane region" description="Helical" evidence="1">
    <location>
        <begin position="12"/>
        <end position="31"/>
    </location>
</feature>
<evidence type="ECO:0008006" key="3">
    <source>
        <dbReference type="Google" id="ProtNLM"/>
    </source>
</evidence>
<dbReference type="AlphaFoldDB" id="A0A382AJ39"/>
<keyword evidence="1" id="KW-0472">Membrane</keyword>